<comment type="caution">
    <text evidence="4">The sequence shown here is derived from an EMBL/GenBank/DDBJ whole genome shotgun (WGS) entry which is preliminary data.</text>
</comment>
<evidence type="ECO:0000256" key="1">
    <source>
        <dbReference type="SAM" id="MobiDB-lite"/>
    </source>
</evidence>
<organism evidence="4 5">
    <name type="scientific">Humitalea rosea</name>
    <dbReference type="NCBI Taxonomy" id="990373"/>
    <lineage>
        <taxon>Bacteria</taxon>
        <taxon>Pseudomonadati</taxon>
        <taxon>Pseudomonadota</taxon>
        <taxon>Alphaproteobacteria</taxon>
        <taxon>Acetobacterales</taxon>
        <taxon>Roseomonadaceae</taxon>
        <taxon>Humitalea</taxon>
    </lineage>
</organism>
<reference evidence="4 5" key="1">
    <citation type="submission" date="2018-06" db="EMBL/GenBank/DDBJ databases">
        <title>Genomic Encyclopedia of Archaeal and Bacterial Type Strains, Phase II (KMG-II): from individual species to whole genera.</title>
        <authorList>
            <person name="Goeker M."/>
        </authorList>
    </citation>
    <scope>NUCLEOTIDE SEQUENCE [LARGE SCALE GENOMIC DNA]</scope>
    <source>
        <strain evidence="4 5">DSM 24525</strain>
    </source>
</reference>
<dbReference type="Pfam" id="PF13432">
    <property type="entry name" value="TPR_16"/>
    <property type="match status" value="1"/>
</dbReference>
<dbReference type="Gene3D" id="1.25.40.10">
    <property type="entry name" value="Tetratricopeptide repeat domain"/>
    <property type="match status" value="1"/>
</dbReference>
<evidence type="ECO:0000313" key="4">
    <source>
        <dbReference type="EMBL" id="PZW43203.1"/>
    </source>
</evidence>
<sequence>MTMIRSLILLLLLASPALAQVESREGIALQNQILQLRQEMEILRRGGAGGGSLPPPSVMAPVPRSGAAVPGGEMLSTLLDRVTTLEEETRRLRGRAEEAEFANRSLTEQVTKLQGDLDYRLQALESGGRPGSPPPAAAPIVRPAPAGAPGLPPPAAAPSRPPERALQEGQTALGRRDYAAAETAAREVLAGNPGARAQDAGMLLGDALVGKRDYQNAALAYDEAYRRNQRSSRAPEALLGLATAFNGFGAKREACATLDQLRSDFPRVATAMADRVTVIRQRSQCR</sequence>
<name>A0A2W7IWX8_9PROT</name>
<gene>
    <name evidence="4" type="ORF">C8P66_116124</name>
</gene>
<feature type="region of interest" description="Disordered" evidence="1">
    <location>
        <begin position="123"/>
        <end position="177"/>
    </location>
</feature>
<feature type="signal peptide" evidence="2">
    <location>
        <begin position="1"/>
        <end position="19"/>
    </location>
</feature>
<dbReference type="AlphaFoldDB" id="A0A2W7IWX8"/>
<keyword evidence="2" id="KW-0732">Signal</keyword>
<dbReference type="GO" id="GO:0070206">
    <property type="term" value="P:protein trimerization"/>
    <property type="evidence" value="ECO:0007669"/>
    <property type="project" value="InterPro"/>
</dbReference>
<dbReference type="InterPro" id="IPR011990">
    <property type="entry name" value="TPR-like_helical_dom_sf"/>
</dbReference>
<dbReference type="Pfam" id="PF16331">
    <property type="entry name" value="TolA_bind_tri"/>
    <property type="match status" value="1"/>
</dbReference>
<feature type="compositionally biased region" description="Low complexity" evidence="1">
    <location>
        <begin position="138"/>
        <end position="149"/>
    </location>
</feature>
<feature type="chain" id="PRO_5015975642" evidence="2">
    <location>
        <begin position="20"/>
        <end position="286"/>
    </location>
</feature>
<evidence type="ECO:0000313" key="5">
    <source>
        <dbReference type="Proteomes" id="UP000249688"/>
    </source>
</evidence>
<evidence type="ECO:0000259" key="3">
    <source>
        <dbReference type="Pfam" id="PF16331"/>
    </source>
</evidence>
<proteinExistence type="predicted"/>
<dbReference type="InterPro" id="IPR032519">
    <property type="entry name" value="YbgF_tri"/>
</dbReference>
<dbReference type="Proteomes" id="UP000249688">
    <property type="component" value="Unassembled WGS sequence"/>
</dbReference>
<feature type="domain" description="YbgF trimerisation" evidence="3">
    <location>
        <begin position="73"/>
        <end position="128"/>
    </location>
</feature>
<dbReference type="SUPFAM" id="SSF48452">
    <property type="entry name" value="TPR-like"/>
    <property type="match status" value="1"/>
</dbReference>
<feature type="compositionally biased region" description="Pro residues" evidence="1">
    <location>
        <begin position="150"/>
        <end position="160"/>
    </location>
</feature>
<accession>A0A2W7IWX8</accession>
<keyword evidence="5" id="KW-1185">Reference proteome</keyword>
<dbReference type="EMBL" id="QKYU01000016">
    <property type="protein sequence ID" value="PZW43203.1"/>
    <property type="molecule type" value="Genomic_DNA"/>
</dbReference>
<protein>
    <submittedName>
        <fullName evidence="4">TolA-binding protein</fullName>
    </submittedName>
</protein>
<evidence type="ECO:0000256" key="2">
    <source>
        <dbReference type="SAM" id="SignalP"/>
    </source>
</evidence>